<dbReference type="InterPro" id="IPR001672">
    <property type="entry name" value="G6P_Isomerase"/>
</dbReference>
<comment type="similarity">
    <text evidence="2 7 8">Belongs to the GPI family.</text>
</comment>
<keyword evidence="3 7" id="KW-0312">Gluconeogenesis</keyword>
<comment type="catalytic activity">
    <reaction evidence="6 7 8">
        <text>alpha-D-glucose 6-phosphate = beta-D-fructose 6-phosphate</text>
        <dbReference type="Rhea" id="RHEA:11816"/>
        <dbReference type="ChEBI" id="CHEBI:57634"/>
        <dbReference type="ChEBI" id="CHEBI:58225"/>
        <dbReference type="EC" id="5.3.1.9"/>
    </reaction>
</comment>
<dbReference type="SUPFAM" id="SSF53697">
    <property type="entry name" value="SIS domain"/>
    <property type="match status" value="1"/>
</dbReference>
<dbReference type="GO" id="GO:0048029">
    <property type="term" value="F:monosaccharide binding"/>
    <property type="evidence" value="ECO:0007669"/>
    <property type="project" value="TreeGrafter"/>
</dbReference>
<dbReference type="CDD" id="cd05016">
    <property type="entry name" value="SIS_PGI_2"/>
    <property type="match status" value="1"/>
</dbReference>
<evidence type="ECO:0000256" key="6">
    <source>
        <dbReference type="ARBA" id="ARBA00029321"/>
    </source>
</evidence>
<dbReference type="GO" id="GO:0006094">
    <property type="term" value="P:gluconeogenesis"/>
    <property type="evidence" value="ECO:0007669"/>
    <property type="project" value="UniProtKB-UniRule"/>
</dbReference>
<sequence length="457" mass="49312">MTLRYDASGLSPTIIGDKMSVSGEQRDALRARLEEALGNVKAAHERGELGFIDCPDFDAQEVQAWAADKRAQGFTDQVVIGIGGSSLGARAVYESMAELPDGGLRTHFAENVDPVGVANLFDGLDFSKTLFVVITKSGSTVETMTKFWYAWDRAVDELGEDEASSHFVAITGPDNAGLRALADDKGFDTFPVPPNVGGRFSVLTAVGLVPLALAGYDIAALVDGAGRARDVSMTDSVDDNAILKAAADMFELYERGADQVVMMAYSDQLLAMADWFRQLWAESLGKAKNRQGEEVNVGMTPIKALGAIDQHSQAQLYMEGPNDKHVVFLEVESFDREVTVPEREGLPESLSHLAGKSLGEILNAELQGTRRALQEAGRPTTTWRFDAVAPGEIGAFIFAWEFITAITGELLDINAFDQPGVELGKKLAHGLLGRQGFEEWAEMARSDEAEASGEEIG</sequence>
<dbReference type="InterPro" id="IPR018189">
    <property type="entry name" value="Phosphoglucose_isomerase_CS"/>
</dbReference>
<evidence type="ECO:0000256" key="3">
    <source>
        <dbReference type="ARBA" id="ARBA00022432"/>
    </source>
</evidence>
<accession>A0A4Y6Q1R8</accession>
<reference evidence="9 10" key="1">
    <citation type="submission" date="2019-06" db="EMBL/GenBank/DDBJ databases">
        <title>Persicimonas caeni gen. nov., sp. nov., a predatory bacterium isolated from solar saltern.</title>
        <authorList>
            <person name="Wang S."/>
        </authorList>
    </citation>
    <scope>NUCLEOTIDE SEQUENCE [LARGE SCALE GENOMIC DNA]</scope>
    <source>
        <strain evidence="9 10">YN101</strain>
    </source>
</reference>
<keyword evidence="4 7" id="KW-0324">Glycolysis</keyword>
<dbReference type="CDD" id="cd05015">
    <property type="entry name" value="SIS_PGI_1"/>
    <property type="match status" value="1"/>
</dbReference>
<dbReference type="Proteomes" id="UP000315995">
    <property type="component" value="Chromosome"/>
</dbReference>
<dbReference type="Gene3D" id="3.40.50.10490">
    <property type="entry name" value="Glucose-6-phosphate isomerase like protein, domain 1"/>
    <property type="match status" value="2"/>
</dbReference>
<dbReference type="HAMAP" id="MF_00473">
    <property type="entry name" value="G6P_isomerase"/>
    <property type="match status" value="1"/>
</dbReference>
<evidence type="ECO:0000256" key="1">
    <source>
        <dbReference type="ARBA" id="ARBA00004926"/>
    </source>
</evidence>
<dbReference type="PROSITE" id="PS00174">
    <property type="entry name" value="P_GLUCOSE_ISOMERASE_2"/>
    <property type="match status" value="1"/>
</dbReference>
<dbReference type="Pfam" id="PF00342">
    <property type="entry name" value="PGI"/>
    <property type="match status" value="1"/>
</dbReference>
<organism evidence="9 10">
    <name type="scientific">Persicimonas caeni</name>
    <dbReference type="NCBI Taxonomy" id="2292766"/>
    <lineage>
        <taxon>Bacteria</taxon>
        <taxon>Deltaproteobacteria</taxon>
        <taxon>Bradymonadales</taxon>
        <taxon>Bradymonadaceae</taxon>
        <taxon>Persicimonas</taxon>
    </lineage>
</organism>
<dbReference type="RefSeq" id="WP_141200947.1">
    <property type="nucleotide sequence ID" value="NZ_CP041186.1"/>
</dbReference>
<protein>
    <recommendedName>
        <fullName evidence="7">Glucose-6-phosphate isomerase</fullName>
        <shortName evidence="7">GPI</shortName>
        <ecNumber evidence="7">5.3.1.9</ecNumber>
    </recommendedName>
    <alternativeName>
        <fullName evidence="7">Phosphoglucose isomerase</fullName>
        <shortName evidence="7">PGI</shortName>
    </alternativeName>
    <alternativeName>
        <fullName evidence="7">Phosphohexose isomerase</fullName>
        <shortName evidence="7">PHI</shortName>
    </alternativeName>
</protein>
<feature type="active site" evidence="7">
    <location>
        <position position="311"/>
    </location>
</feature>
<keyword evidence="5 7" id="KW-0413">Isomerase</keyword>
<dbReference type="GO" id="GO:0006096">
    <property type="term" value="P:glycolytic process"/>
    <property type="evidence" value="ECO:0007669"/>
    <property type="project" value="UniProtKB-UniRule"/>
</dbReference>
<feature type="active site" description="Proton donor" evidence="7">
    <location>
        <position position="282"/>
    </location>
</feature>
<dbReference type="UniPathway" id="UPA00138"/>
<keyword evidence="10" id="KW-1185">Reference proteome</keyword>
<name>A0A4Y6Q1R8_PERCE</name>
<evidence type="ECO:0000256" key="5">
    <source>
        <dbReference type="ARBA" id="ARBA00023235"/>
    </source>
</evidence>
<feature type="active site" evidence="7">
    <location>
        <position position="425"/>
    </location>
</feature>
<dbReference type="GO" id="GO:0051156">
    <property type="term" value="P:glucose 6-phosphate metabolic process"/>
    <property type="evidence" value="ECO:0007669"/>
    <property type="project" value="TreeGrafter"/>
</dbReference>
<dbReference type="GO" id="GO:0097367">
    <property type="term" value="F:carbohydrate derivative binding"/>
    <property type="evidence" value="ECO:0007669"/>
    <property type="project" value="InterPro"/>
</dbReference>
<comment type="pathway">
    <text evidence="7">Carbohydrate biosynthesis; gluconeogenesis.</text>
</comment>
<evidence type="ECO:0000256" key="4">
    <source>
        <dbReference type="ARBA" id="ARBA00023152"/>
    </source>
</evidence>
<dbReference type="OrthoDB" id="140919at2"/>
<dbReference type="PRINTS" id="PR00662">
    <property type="entry name" value="G6PISOMERASE"/>
</dbReference>
<dbReference type="EMBL" id="CP041186">
    <property type="protein sequence ID" value="QDG54503.1"/>
    <property type="molecule type" value="Genomic_DNA"/>
</dbReference>
<proteinExistence type="inferred from homology"/>
<dbReference type="InterPro" id="IPR046348">
    <property type="entry name" value="SIS_dom_sf"/>
</dbReference>
<evidence type="ECO:0000313" key="9">
    <source>
        <dbReference type="EMBL" id="QDG54503.1"/>
    </source>
</evidence>
<dbReference type="PROSITE" id="PS51463">
    <property type="entry name" value="P_GLUCOSE_ISOMERASE_3"/>
    <property type="match status" value="1"/>
</dbReference>
<comment type="pathway">
    <text evidence="1 7 8">Carbohydrate degradation; glycolysis; D-glyceraldehyde 3-phosphate and glycerone phosphate from D-glucose: step 2/4.</text>
</comment>
<evidence type="ECO:0000313" key="10">
    <source>
        <dbReference type="Proteomes" id="UP000315995"/>
    </source>
</evidence>
<evidence type="ECO:0000256" key="7">
    <source>
        <dbReference type="HAMAP-Rule" id="MF_00473"/>
    </source>
</evidence>
<dbReference type="AlphaFoldDB" id="A0A4Y6Q1R8"/>
<dbReference type="PANTHER" id="PTHR11469">
    <property type="entry name" value="GLUCOSE-6-PHOSPHATE ISOMERASE"/>
    <property type="match status" value="1"/>
</dbReference>
<comment type="function">
    <text evidence="7">Catalyzes the reversible isomerization of glucose-6-phosphate to fructose-6-phosphate.</text>
</comment>
<dbReference type="UniPathway" id="UPA00109">
    <property type="reaction ID" value="UER00181"/>
</dbReference>
<evidence type="ECO:0000256" key="8">
    <source>
        <dbReference type="RuleBase" id="RU000612"/>
    </source>
</evidence>
<dbReference type="EC" id="5.3.1.9" evidence="7"/>
<dbReference type="InterPro" id="IPR035482">
    <property type="entry name" value="SIS_PGI_2"/>
</dbReference>
<gene>
    <name evidence="7" type="primary">pgi</name>
    <name evidence="9" type="ORF">FIV42_28285</name>
</gene>
<dbReference type="PANTHER" id="PTHR11469:SF1">
    <property type="entry name" value="GLUCOSE-6-PHOSPHATE ISOMERASE"/>
    <property type="match status" value="1"/>
</dbReference>
<accession>A0A5B8YD54</accession>
<comment type="subcellular location">
    <subcellularLocation>
        <location evidence="7">Cytoplasm</location>
    </subcellularLocation>
</comment>
<keyword evidence="7" id="KW-0963">Cytoplasm</keyword>
<dbReference type="InterPro" id="IPR023096">
    <property type="entry name" value="G6P_Isomerase_C"/>
</dbReference>
<dbReference type="Gene3D" id="1.10.1390.10">
    <property type="match status" value="1"/>
</dbReference>
<evidence type="ECO:0000256" key="2">
    <source>
        <dbReference type="ARBA" id="ARBA00006604"/>
    </source>
</evidence>
<dbReference type="InterPro" id="IPR035476">
    <property type="entry name" value="SIS_PGI_1"/>
</dbReference>
<dbReference type="GO" id="GO:0005829">
    <property type="term" value="C:cytosol"/>
    <property type="evidence" value="ECO:0007669"/>
    <property type="project" value="TreeGrafter"/>
</dbReference>
<dbReference type="GO" id="GO:0004347">
    <property type="term" value="F:glucose-6-phosphate isomerase activity"/>
    <property type="evidence" value="ECO:0007669"/>
    <property type="project" value="UniProtKB-UniRule"/>
</dbReference>